<reference evidence="2 3" key="1">
    <citation type="submission" date="2022-05" db="EMBL/GenBank/DDBJ databases">
        <title>Description of the Bartonella bilalgolemii sp. nov. Isolated from Apodemus uralensis (Pallas 1811).</title>
        <authorList>
            <person name="Zgheib R."/>
            <person name="Celebi B."/>
        </authorList>
    </citation>
    <scope>NUCLEOTIDE SEQUENCE [LARGE SCALE GENOMIC DNA]</scope>
    <source>
        <strain evidence="2 3">G70</strain>
    </source>
</reference>
<feature type="transmembrane region" description="Helical" evidence="1">
    <location>
        <begin position="294"/>
        <end position="312"/>
    </location>
</feature>
<dbReference type="NCBIfam" id="NF010620">
    <property type="entry name" value="PRK14013.2-6"/>
    <property type="match status" value="1"/>
</dbReference>
<comment type="caution">
    <text evidence="2">The sequence shown here is derived from an EMBL/GenBank/DDBJ whole genome shotgun (WGS) entry which is preliminary data.</text>
</comment>
<feature type="transmembrane region" description="Helical" evidence="1">
    <location>
        <begin position="128"/>
        <end position="146"/>
    </location>
</feature>
<evidence type="ECO:0000313" key="2">
    <source>
        <dbReference type="EMBL" id="MCL6230224.1"/>
    </source>
</evidence>
<dbReference type="InterPro" id="IPR007427">
    <property type="entry name" value="DUF475"/>
</dbReference>
<feature type="transmembrane region" description="Helical" evidence="1">
    <location>
        <begin position="318"/>
        <end position="336"/>
    </location>
</feature>
<evidence type="ECO:0000313" key="3">
    <source>
        <dbReference type="Proteomes" id="UP001523003"/>
    </source>
</evidence>
<organism evidence="2 3">
    <name type="scientific">Bartonella bilalgolemii</name>
    <dbReference type="NCBI Taxonomy" id="2942911"/>
    <lineage>
        <taxon>Bacteria</taxon>
        <taxon>Pseudomonadati</taxon>
        <taxon>Pseudomonadota</taxon>
        <taxon>Alphaproteobacteria</taxon>
        <taxon>Hyphomicrobiales</taxon>
        <taxon>Bartonellaceae</taxon>
        <taxon>Bartonella</taxon>
    </lineage>
</organism>
<dbReference type="NCBIfam" id="NF010617">
    <property type="entry name" value="PRK14013.2-3"/>
    <property type="match status" value="1"/>
</dbReference>
<keyword evidence="3" id="KW-1185">Reference proteome</keyword>
<name>A0ABT0P9W1_9HYPH</name>
<feature type="transmembrane region" description="Helical" evidence="1">
    <location>
        <begin position="167"/>
        <end position="189"/>
    </location>
</feature>
<dbReference type="EMBL" id="JAMCOF010000012">
    <property type="protein sequence ID" value="MCL6230224.1"/>
    <property type="molecule type" value="Genomic_DNA"/>
</dbReference>
<sequence>MALLGYFKWAFFFTVIGISLGGFIGWLETGTFVGCLKYFFICCVLGILEISLSFDNSIINVRFLEEMDQLWRRRFLTWGILIAVFGMRIIFPLLVVAIAAWINPIAAIKLAIWDPHRYAAILIDAHKGIAAFGGTFLMMVGLKYFFDSEKKIHWLVFIEKPAQKLGSFVKIDIIIILMLMLFISEQIVAENKLTVLLAMLYGLVTFLLVEAICSLLDSQKNTLIAVAKGGAGSFLYLEVLDASFSFDGVVGAFAFSHNLFIIAIGLGIGAFYVRAMTIMLFETGMLLHYRYLEHGAFYAILILAMIMYMQIIMSIPEVLTGFIGVCIIGMAFYSSIRFKSNHSDEQITLQ</sequence>
<dbReference type="PANTHER" id="PTHR30238">
    <property type="entry name" value="MEMBRANE BOUND PREDICTED REDOX MODULATOR"/>
    <property type="match status" value="1"/>
</dbReference>
<dbReference type="RefSeq" id="WP_249677705.1">
    <property type="nucleotide sequence ID" value="NZ_JAMCOF010000012.1"/>
</dbReference>
<dbReference type="PANTHER" id="PTHR30238:SF4">
    <property type="entry name" value="SLL1022 PROTEIN"/>
    <property type="match status" value="1"/>
</dbReference>
<feature type="transmembrane region" description="Helical" evidence="1">
    <location>
        <begin position="75"/>
        <end position="108"/>
    </location>
</feature>
<evidence type="ECO:0000256" key="1">
    <source>
        <dbReference type="SAM" id="Phobius"/>
    </source>
</evidence>
<dbReference type="Pfam" id="PF04332">
    <property type="entry name" value="DUF475"/>
    <property type="match status" value="1"/>
</dbReference>
<protein>
    <submittedName>
        <fullName evidence="2">DUF475 domain-containing protein</fullName>
    </submittedName>
</protein>
<feature type="transmembrane region" description="Helical" evidence="1">
    <location>
        <begin position="195"/>
        <end position="216"/>
    </location>
</feature>
<keyword evidence="1" id="KW-0812">Transmembrane</keyword>
<dbReference type="Proteomes" id="UP001523003">
    <property type="component" value="Unassembled WGS sequence"/>
</dbReference>
<accession>A0ABT0P9W1</accession>
<feature type="transmembrane region" description="Helical" evidence="1">
    <location>
        <begin position="7"/>
        <end position="26"/>
    </location>
</feature>
<proteinExistence type="predicted"/>
<feature type="transmembrane region" description="Helical" evidence="1">
    <location>
        <begin position="252"/>
        <end position="273"/>
    </location>
</feature>
<keyword evidence="1" id="KW-0472">Membrane</keyword>
<gene>
    <name evidence="2" type="ORF">M4Z11_06440</name>
</gene>
<keyword evidence="1" id="KW-1133">Transmembrane helix</keyword>
<feature type="transmembrane region" description="Helical" evidence="1">
    <location>
        <begin position="223"/>
        <end position="240"/>
    </location>
</feature>
<feature type="transmembrane region" description="Helical" evidence="1">
    <location>
        <begin position="38"/>
        <end position="54"/>
    </location>
</feature>